<dbReference type="PANTHER" id="PTHR24171">
    <property type="entry name" value="ANKYRIN REPEAT DOMAIN-CONTAINING PROTEIN 39-RELATED"/>
    <property type="match status" value="1"/>
</dbReference>
<evidence type="ECO:0000256" key="2">
    <source>
        <dbReference type="ARBA" id="ARBA00023043"/>
    </source>
</evidence>
<name>A0A183CSI2_GLOPA</name>
<reference evidence="5" key="2">
    <citation type="submission" date="2016-06" db="UniProtKB">
        <authorList>
            <consortium name="WormBaseParasite"/>
        </authorList>
    </citation>
    <scope>IDENTIFICATION</scope>
</reference>
<feature type="repeat" description="ANK" evidence="3">
    <location>
        <begin position="75"/>
        <end position="103"/>
    </location>
</feature>
<dbReference type="WBParaSite" id="GPLIN_001584000">
    <property type="protein sequence ID" value="GPLIN_001584000"/>
    <property type="gene ID" value="GPLIN_001584000"/>
</dbReference>
<reference evidence="4" key="1">
    <citation type="submission" date="2014-05" db="EMBL/GenBank/DDBJ databases">
        <title>The genome and life-stage specific transcriptomes of Globodera pallida elucidate key aspects of plant parasitism by a cyst nematode.</title>
        <authorList>
            <person name="Cotton J.A."/>
            <person name="Lilley C.J."/>
            <person name="Jones L.M."/>
            <person name="Kikuchi T."/>
            <person name="Reid A.J."/>
            <person name="Thorpe P."/>
            <person name="Tsai I.J."/>
            <person name="Beasley H."/>
            <person name="Blok V."/>
            <person name="Cock P.J.A."/>
            <person name="Van den Akker S.E."/>
            <person name="Holroyd N."/>
            <person name="Hunt M."/>
            <person name="Mantelin S."/>
            <person name="Naghra H."/>
            <person name="Pain A."/>
            <person name="Palomares-Rius J.E."/>
            <person name="Zarowiecki M."/>
            <person name="Berriman M."/>
            <person name="Jones J.T."/>
            <person name="Urwin P.E."/>
        </authorList>
    </citation>
    <scope>NUCLEOTIDE SEQUENCE [LARGE SCALE GENOMIC DNA]</scope>
    <source>
        <strain evidence="4">Lindley</strain>
    </source>
</reference>
<dbReference type="Proteomes" id="UP000050741">
    <property type="component" value="Unassembled WGS sequence"/>
</dbReference>
<dbReference type="AlphaFoldDB" id="A0A183CSI2"/>
<evidence type="ECO:0000256" key="1">
    <source>
        <dbReference type="ARBA" id="ARBA00022737"/>
    </source>
</evidence>
<dbReference type="InterPro" id="IPR002110">
    <property type="entry name" value="Ankyrin_rpt"/>
</dbReference>
<dbReference type="InterPro" id="IPR036770">
    <property type="entry name" value="Ankyrin_rpt-contain_sf"/>
</dbReference>
<feature type="repeat" description="ANK" evidence="3">
    <location>
        <begin position="39"/>
        <end position="71"/>
    </location>
</feature>
<evidence type="ECO:0000313" key="5">
    <source>
        <dbReference type="WBParaSite" id="GPLIN_001584000"/>
    </source>
</evidence>
<sequence length="103" mass="10909">MNEEAREFVVQAIAYDNTELLEELLAERPSLANDHDGRECRTPLHHAAAGGHTKCAEILLRSGADVDAVAGLQDTVKTPLGLASSLGHCGVVELLVTSGSDLF</sequence>
<organism evidence="4 5">
    <name type="scientific">Globodera pallida</name>
    <name type="common">Potato cyst nematode worm</name>
    <name type="synonym">Heterodera pallida</name>
    <dbReference type="NCBI Taxonomy" id="36090"/>
    <lineage>
        <taxon>Eukaryota</taxon>
        <taxon>Metazoa</taxon>
        <taxon>Ecdysozoa</taxon>
        <taxon>Nematoda</taxon>
        <taxon>Chromadorea</taxon>
        <taxon>Rhabditida</taxon>
        <taxon>Tylenchina</taxon>
        <taxon>Tylenchomorpha</taxon>
        <taxon>Tylenchoidea</taxon>
        <taxon>Heteroderidae</taxon>
        <taxon>Heteroderinae</taxon>
        <taxon>Globodera</taxon>
    </lineage>
</organism>
<evidence type="ECO:0000313" key="4">
    <source>
        <dbReference type="Proteomes" id="UP000050741"/>
    </source>
</evidence>
<keyword evidence="1" id="KW-0677">Repeat</keyword>
<proteinExistence type="predicted"/>
<protein>
    <submittedName>
        <fullName evidence="5">ANK_REP_REGION domain-containing protein</fullName>
    </submittedName>
</protein>
<dbReference type="Gene3D" id="1.25.40.20">
    <property type="entry name" value="Ankyrin repeat-containing domain"/>
    <property type="match status" value="1"/>
</dbReference>
<dbReference type="SMART" id="SM00248">
    <property type="entry name" value="ANK"/>
    <property type="match status" value="1"/>
</dbReference>
<dbReference type="Pfam" id="PF12796">
    <property type="entry name" value="Ank_2"/>
    <property type="match status" value="1"/>
</dbReference>
<dbReference type="PROSITE" id="PS50297">
    <property type="entry name" value="ANK_REP_REGION"/>
    <property type="match status" value="2"/>
</dbReference>
<keyword evidence="2 3" id="KW-0040">ANK repeat</keyword>
<keyword evidence="4" id="KW-1185">Reference proteome</keyword>
<dbReference type="PANTHER" id="PTHR24171:SF9">
    <property type="entry name" value="ANKYRIN REPEAT DOMAIN-CONTAINING PROTEIN 39"/>
    <property type="match status" value="1"/>
</dbReference>
<dbReference type="PROSITE" id="PS50088">
    <property type="entry name" value="ANK_REPEAT"/>
    <property type="match status" value="2"/>
</dbReference>
<dbReference type="SUPFAM" id="SSF48403">
    <property type="entry name" value="Ankyrin repeat"/>
    <property type="match status" value="1"/>
</dbReference>
<accession>A0A183CSI2</accession>
<evidence type="ECO:0000256" key="3">
    <source>
        <dbReference type="PROSITE-ProRule" id="PRU00023"/>
    </source>
</evidence>